<feature type="domain" description="TonB C-terminal" evidence="12">
    <location>
        <begin position="33"/>
        <end position="126"/>
    </location>
</feature>
<feature type="chain" id="PRO_5043722297" evidence="11">
    <location>
        <begin position="22"/>
        <end position="142"/>
    </location>
</feature>
<evidence type="ECO:0000256" key="11">
    <source>
        <dbReference type="SAM" id="SignalP"/>
    </source>
</evidence>
<dbReference type="GO" id="GO:0055085">
    <property type="term" value="P:transmembrane transport"/>
    <property type="evidence" value="ECO:0007669"/>
    <property type="project" value="InterPro"/>
</dbReference>
<keyword evidence="8" id="KW-1133">Transmembrane helix</keyword>
<dbReference type="NCBIfam" id="TIGR01352">
    <property type="entry name" value="tonB_Cterm"/>
    <property type="match status" value="1"/>
</dbReference>
<dbReference type="GO" id="GO:0098797">
    <property type="term" value="C:plasma membrane protein complex"/>
    <property type="evidence" value="ECO:0007669"/>
    <property type="project" value="TreeGrafter"/>
</dbReference>
<sequence>MPKRIIGLLAAAWMSSTSIVAAEAKTPPSEAPRSCSDRWASPPAPPRYPPLAVRDNHEGNVTIAFVLDESGHASDHRITASSQSPHLDQAAWDAVFALQFKPSPTQRDCEHTVQFCFNRPDSRCGNSTPPIRYATPEQKPRQ</sequence>
<dbReference type="GO" id="GO:0031992">
    <property type="term" value="F:energy transducer activity"/>
    <property type="evidence" value="ECO:0007669"/>
    <property type="project" value="TreeGrafter"/>
</dbReference>
<dbReference type="SUPFAM" id="SSF74653">
    <property type="entry name" value="TolA/TonB C-terminal domain"/>
    <property type="match status" value="1"/>
</dbReference>
<keyword evidence="4" id="KW-1003">Cell membrane</keyword>
<accession>A0AAW3ZHM9</accession>
<dbReference type="EMBL" id="JACYTR010000002">
    <property type="protein sequence ID" value="MBD8524440.1"/>
    <property type="molecule type" value="Genomic_DNA"/>
</dbReference>
<keyword evidence="6" id="KW-0812">Transmembrane</keyword>
<dbReference type="Proteomes" id="UP000613768">
    <property type="component" value="Unassembled WGS sequence"/>
</dbReference>
<evidence type="ECO:0000256" key="6">
    <source>
        <dbReference type="ARBA" id="ARBA00022692"/>
    </source>
</evidence>
<evidence type="ECO:0000256" key="7">
    <source>
        <dbReference type="ARBA" id="ARBA00022927"/>
    </source>
</evidence>
<proteinExistence type="inferred from homology"/>
<keyword evidence="5" id="KW-0997">Cell inner membrane</keyword>
<evidence type="ECO:0000256" key="4">
    <source>
        <dbReference type="ARBA" id="ARBA00022475"/>
    </source>
</evidence>
<evidence type="ECO:0000256" key="2">
    <source>
        <dbReference type="ARBA" id="ARBA00006555"/>
    </source>
</evidence>
<keyword evidence="9" id="KW-0472">Membrane</keyword>
<name>A0AAW3ZHM9_9GAMM</name>
<comment type="subcellular location">
    <subcellularLocation>
        <location evidence="1">Cell inner membrane</location>
        <topology evidence="1">Single-pass membrane protein</topology>
        <orientation evidence="1">Periplasmic side</orientation>
    </subcellularLocation>
</comment>
<dbReference type="PANTHER" id="PTHR33446:SF2">
    <property type="entry name" value="PROTEIN TONB"/>
    <property type="match status" value="1"/>
</dbReference>
<dbReference type="PANTHER" id="PTHR33446">
    <property type="entry name" value="PROTEIN TONB-RELATED"/>
    <property type="match status" value="1"/>
</dbReference>
<comment type="caution">
    <text evidence="13">The sequence shown here is derived from an EMBL/GenBank/DDBJ whole genome shotgun (WGS) entry which is preliminary data.</text>
</comment>
<evidence type="ECO:0000256" key="3">
    <source>
        <dbReference type="ARBA" id="ARBA00022448"/>
    </source>
</evidence>
<evidence type="ECO:0000256" key="10">
    <source>
        <dbReference type="SAM" id="MobiDB-lite"/>
    </source>
</evidence>
<evidence type="ECO:0000313" key="13">
    <source>
        <dbReference type="EMBL" id="MBD8524440.1"/>
    </source>
</evidence>
<dbReference type="InterPro" id="IPR037682">
    <property type="entry name" value="TonB_C"/>
</dbReference>
<feature type="signal peptide" evidence="11">
    <location>
        <begin position="1"/>
        <end position="21"/>
    </location>
</feature>
<evidence type="ECO:0000256" key="5">
    <source>
        <dbReference type="ARBA" id="ARBA00022519"/>
    </source>
</evidence>
<dbReference type="AlphaFoldDB" id="A0AAW3ZHM9"/>
<comment type="similarity">
    <text evidence="2">Belongs to the TonB family.</text>
</comment>
<dbReference type="GO" id="GO:0015031">
    <property type="term" value="P:protein transport"/>
    <property type="evidence" value="ECO:0007669"/>
    <property type="project" value="UniProtKB-KW"/>
</dbReference>
<protein>
    <submittedName>
        <fullName evidence="13">TonB family protein</fullName>
    </submittedName>
</protein>
<dbReference type="InterPro" id="IPR006260">
    <property type="entry name" value="TonB/TolA_C"/>
</dbReference>
<keyword evidence="3" id="KW-0813">Transport</keyword>
<evidence type="ECO:0000256" key="8">
    <source>
        <dbReference type="ARBA" id="ARBA00022989"/>
    </source>
</evidence>
<dbReference type="Pfam" id="PF03544">
    <property type="entry name" value="TonB_C"/>
    <property type="match status" value="1"/>
</dbReference>
<dbReference type="RefSeq" id="WP_192027783.1">
    <property type="nucleotide sequence ID" value="NZ_JACYTR010000002.1"/>
</dbReference>
<keyword evidence="7" id="KW-0653">Protein transport</keyword>
<keyword evidence="14" id="KW-1185">Reference proteome</keyword>
<feature type="region of interest" description="Disordered" evidence="10">
    <location>
        <begin position="120"/>
        <end position="142"/>
    </location>
</feature>
<evidence type="ECO:0000259" key="12">
    <source>
        <dbReference type="PROSITE" id="PS52015"/>
    </source>
</evidence>
<feature type="region of interest" description="Disordered" evidence="10">
    <location>
        <begin position="24"/>
        <end position="48"/>
    </location>
</feature>
<dbReference type="InterPro" id="IPR051045">
    <property type="entry name" value="TonB-dependent_transducer"/>
</dbReference>
<organism evidence="13 14">
    <name type="scientific">Pseudomarimonas arenosa</name>
    <dbReference type="NCBI Taxonomy" id="2774145"/>
    <lineage>
        <taxon>Bacteria</taxon>
        <taxon>Pseudomonadati</taxon>
        <taxon>Pseudomonadota</taxon>
        <taxon>Gammaproteobacteria</taxon>
        <taxon>Lysobacterales</taxon>
        <taxon>Lysobacteraceae</taxon>
        <taxon>Pseudomarimonas</taxon>
    </lineage>
</organism>
<dbReference type="PROSITE" id="PS52015">
    <property type="entry name" value="TONB_CTD"/>
    <property type="match status" value="1"/>
</dbReference>
<evidence type="ECO:0000313" key="14">
    <source>
        <dbReference type="Proteomes" id="UP000613768"/>
    </source>
</evidence>
<dbReference type="Gene3D" id="3.30.1150.10">
    <property type="match status" value="1"/>
</dbReference>
<evidence type="ECO:0000256" key="1">
    <source>
        <dbReference type="ARBA" id="ARBA00004383"/>
    </source>
</evidence>
<evidence type="ECO:0000256" key="9">
    <source>
        <dbReference type="ARBA" id="ARBA00023136"/>
    </source>
</evidence>
<reference evidence="13 14" key="1">
    <citation type="submission" date="2020-09" db="EMBL/GenBank/DDBJ databases">
        <title>Pseudoxanthomonas sp. CAU 1598 isolated from sand of Yaerae Beach.</title>
        <authorList>
            <person name="Kim W."/>
        </authorList>
    </citation>
    <scope>NUCLEOTIDE SEQUENCE [LARGE SCALE GENOMIC DNA]</scope>
    <source>
        <strain evidence="13 14">CAU 1598</strain>
    </source>
</reference>
<keyword evidence="11" id="KW-0732">Signal</keyword>
<gene>
    <name evidence="13" type="ORF">IFO71_01680</name>
</gene>